<reference evidence="2 3" key="1">
    <citation type="submission" date="2022-06" db="EMBL/GenBank/DDBJ databases">
        <authorList>
            <person name="Jeon C.O."/>
        </authorList>
    </citation>
    <scope>NUCLEOTIDE SEQUENCE [LARGE SCALE GENOMIC DNA]</scope>
    <source>
        <strain evidence="2 3">KCTC 13943</strain>
    </source>
</reference>
<evidence type="ECO:0008006" key="4">
    <source>
        <dbReference type="Google" id="ProtNLM"/>
    </source>
</evidence>
<keyword evidence="1" id="KW-1133">Transmembrane helix</keyword>
<keyword evidence="1" id="KW-0472">Membrane</keyword>
<dbReference type="EMBL" id="JAMQCR010000001">
    <property type="protein sequence ID" value="MCM2532166.1"/>
    <property type="molecule type" value="Genomic_DNA"/>
</dbReference>
<gene>
    <name evidence="2" type="ORF">NDK43_06860</name>
</gene>
<dbReference type="Proteomes" id="UP001523262">
    <property type="component" value="Unassembled WGS sequence"/>
</dbReference>
<name>A0ABT0W781_9BACI</name>
<proteinExistence type="predicted"/>
<organism evidence="2 3">
    <name type="scientific">Neobacillus pocheonensis</name>
    <dbReference type="NCBI Taxonomy" id="363869"/>
    <lineage>
        <taxon>Bacteria</taxon>
        <taxon>Bacillati</taxon>
        <taxon>Bacillota</taxon>
        <taxon>Bacilli</taxon>
        <taxon>Bacillales</taxon>
        <taxon>Bacillaceae</taxon>
        <taxon>Neobacillus</taxon>
    </lineage>
</organism>
<keyword evidence="3" id="KW-1185">Reference proteome</keyword>
<sequence length="54" mass="6070">MSKLIKSPIVKIIALSMLFALMICAYAIILFYGAFPKQEEVKAEPIGYNMYVTP</sequence>
<protein>
    <recommendedName>
        <fullName evidence="4">YtzI protein</fullName>
    </recommendedName>
</protein>
<keyword evidence="1" id="KW-0812">Transmembrane</keyword>
<feature type="transmembrane region" description="Helical" evidence="1">
    <location>
        <begin position="12"/>
        <end position="35"/>
    </location>
</feature>
<accession>A0ABT0W781</accession>
<evidence type="ECO:0000313" key="3">
    <source>
        <dbReference type="Proteomes" id="UP001523262"/>
    </source>
</evidence>
<comment type="caution">
    <text evidence="2">The sequence shown here is derived from an EMBL/GenBank/DDBJ whole genome shotgun (WGS) entry which is preliminary data.</text>
</comment>
<evidence type="ECO:0000256" key="1">
    <source>
        <dbReference type="SAM" id="Phobius"/>
    </source>
</evidence>
<evidence type="ECO:0000313" key="2">
    <source>
        <dbReference type="EMBL" id="MCM2532166.1"/>
    </source>
</evidence>